<keyword evidence="3 6" id="KW-0812">Transmembrane</keyword>
<evidence type="ECO:0000313" key="9">
    <source>
        <dbReference type="Proteomes" id="UP001595932"/>
    </source>
</evidence>
<feature type="transmembrane region" description="Helical" evidence="6">
    <location>
        <begin position="336"/>
        <end position="355"/>
    </location>
</feature>
<dbReference type="Pfam" id="PF07690">
    <property type="entry name" value="MFS_1"/>
    <property type="match status" value="1"/>
</dbReference>
<evidence type="ECO:0000256" key="3">
    <source>
        <dbReference type="ARBA" id="ARBA00022692"/>
    </source>
</evidence>
<keyword evidence="9" id="KW-1185">Reference proteome</keyword>
<feature type="transmembrane region" description="Helical" evidence="6">
    <location>
        <begin position="212"/>
        <end position="238"/>
    </location>
</feature>
<gene>
    <name evidence="8" type="ORF">ACFO5U_04915</name>
</gene>
<dbReference type="PROSITE" id="PS50850">
    <property type="entry name" value="MFS"/>
    <property type="match status" value="1"/>
</dbReference>
<comment type="subcellular location">
    <subcellularLocation>
        <location evidence="1">Cell membrane</location>
        <topology evidence="1">Multi-pass membrane protein</topology>
    </subcellularLocation>
</comment>
<feature type="transmembrane region" description="Helical" evidence="6">
    <location>
        <begin position="9"/>
        <end position="28"/>
    </location>
</feature>
<organism evidence="8 9">
    <name type="scientific">Planococcus dechangensis</name>
    <dbReference type="NCBI Taxonomy" id="1176255"/>
    <lineage>
        <taxon>Bacteria</taxon>
        <taxon>Bacillati</taxon>
        <taxon>Bacillota</taxon>
        <taxon>Bacilli</taxon>
        <taxon>Bacillales</taxon>
        <taxon>Caryophanaceae</taxon>
        <taxon>Planococcus</taxon>
    </lineage>
</organism>
<keyword evidence="2" id="KW-0813">Transport</keyword>
<protein>
    <submittedName>
        <fullName evidence="8">CynX/NimT family MFS transporter</fullName>
    </submittedName>
</protein>
<dbReference type="PANTHER" id="PTHR23523:SF2">
    <property type="entry name" value="2-NITROIMIDAZOLE TRANSPORTER"/>
    <property type="match status" value="1"/>
</dbReference>
<dbReference type="InterPro" id="IPR036259">
    <property type="entry name" value="MFS_trans_sf"/>
</dbReference>
<evidence type="ECO:0000313" key="8">
    <source>
        <dbReference type="EMBL" id="MFC4712181.1"/>
    </source>
</evidence>
<dbReference type="EMBL" id="JBHSGL010000005">
    <property type="protein sequence ID" value="MFC4712181.1"/>
    <property type="molecule type" value="Genomic_DNA"/>
</dbReference>
<comment type="caution">
    <text evidence="8">The sequence shown here is derived from an EMBL/GenBank/DDBJ whole genome shotgun (WGS) entry which is preliminary data.</text>
</comment>
<dbReference type="SUPFAM" id="SSF103473">
    <property type="entry name" value="MFS general substrate transporter"/>
    <property type="match status" value="1"/>
</dbReference>
<dbReference type="RefSeq" id="WP_377277197.1">
    <property type="nucleotide sequence ID" value="NZ_JBHSGL010000005.1"/>
</dbReference>
<name>A0ABV9MAR6_9BACL</name>
<sequence length="390" mass="42044">MNNTVDQRAVTWTIFAILLVALNLRPAISSIGPMLEPIRTDLLLTNGQVSLLTAVPVLCMGLFAPAAIVFNRRFGLKPSIGFLLAVIGLFTLTRGFWPTYASLLISSFFIGIAIAIIGPMLSAMIKRDFPFRTASLIGVYSFGMGLGATLAAGLTSVVYANSGWPIGLAVWSALALLAIIVWVRMPTSNPAAPQHTKEVLPLSGSPWKNRKAWYMLLFFGFQSALFFSMLTWLAPIAIDKGMTVLAAGGVVTLMTAVQIVCNISIPMLFGRFPNRFVWVLIVLGFAVAGILLLMYAATWTVWPAAAMIGVALGGLFPIALLMPLDATDSADEANSWAAMTQSGGYLISAFMPFIIGLIYDQTGNHDITLLMFLAFIALMIVFAHLLQKNA</sequence>
<feature type="transmembrane region" description="Helical" evidence="6">
    <location>
        <begin position="103"/>
        <end position="125"/>
    </location>
</feature>
<feature type="transmembrane region" description="Helical" evidence="6">
    <location>
        <begin position="367"/>
        <end position="386"/>
    </location>
</feature>
<dbReference type="InterPro" id="IPR020846">
    <property type="entry name" value="MFS_dom"/>
</dbReference>
<feature type="transmembrane region" description="Helical" evidence="6">
    <location>
        <begin position="244"/>
        <end position="269"/>
    </location>
</feature>
<keyword evidence="5 6" id="KW-0472">Membrane</keyword>
<feature type="domain" description="Major facilitator superfamily (MFS) profile" evidence="7">
    <location>
        <begin position="9"/>
        <end position="390"/>
    </location>
</feature>
<evidence type="ECO:0000256" key="6">
    <source>
        <dbReference type="SAM" id="Phobius"/>
    </source>
</evidence>
<accession>A0ABV9MAR6</accession>
<feature type="transmembrane region" description="Helical" evidence="6">
    <location>
        <begin position="302"/>
        <end position="324"/>
    </location>
</feature>
<proteinExistence type="predicted"/>
<feature type="transmembrane region" description="Helical" evidence="6">
    <location>
        <begin position="48"/>
        <end position="68"/>
    </location>
</feature>
<dbReference type="InterPro" id="IPR011701">
    <property type="entry name" value="MFS"/>
</dbReference>
<evidence type="ECO:0000256" key="5">
    <source>
        <dbReference type="ARBA" id="ARBA00023136"/>
    </source>
</evidence>
<dbReference type="PANTHER" id="PTHR23523">
    <property type="match status" value="1"/>
</dbReference>
<reference evidence="9" key="1">
    <citation type="journal article" date="2019" name="Int. J. Syst. Evol. Microbiol.">
        <title>The Global Catalogue of Microorganisms (GCM) 10K type strain sequencing project: providing services to taxonomists for standard genome sequencing and annotation.</title>
        <authorList>
            <consortium name="The Broad Institute Genomics Platform"/>
            <consortium name="The Broad Institute Genome Sequencing Center for Infectious Disease"/>
            <person name="Wu L."/>
            <person name="Ma J."/>
        </authorList>
    </citation>
    <scope>NUCLEOTIDE SEQUENCE [LARGE SCALE GENOMIC DNA]</scope>
    <source>
        <strain evidence="9">CGMCC 1.12151</strain>
    </source>
</reference>
<feature type="transmembrane region" description="Helical" evidence="6">
    <location>
        <begin position="166"/>
        <end position="183"/>
    </location>
</feature>
<dbReference type="InterPro" id="IPR052524">
    <property type="entry name" value="MFS_Cyanate_Porter"/>
</dbReference>
<dbReference type="Proteomes" id="UP001595932">
    <property type="component" value="Unassembled WGS sequence"/>
</dbReference>
<dbReference type="Gene3D" id="1.20.1250.20">
    <property type="entry name" value="MFS general substrate transporter like domains"/>
    <property type="match status" value="1"/>
</dbReference>
<evidence type="ECO:0000256" key="1">
    <source>
        <dbReference type="ARBA" id="ARBA00004651"/>
    </source>
</evidence>
<evidence type="ECO:0000259" key="7">
    <source>
        <dbReference type="PROSITE" id="PS50850"/>
    </source>
</evidence>
<keyword evidence="4 6" id="KW-1133">Transmembrane helix</keyword>
<evidence type="ECO:0000256" key="4">
    <source>
        <dbReference type="ARBA" id="ARBA00022989"/>
    </source>
</evidence>
<feature type="transmembrane region" description="Helical" evidence="6">
    <location>
        <begin position="276"/>
        <end position="296"/>
    </location>
</feature>
<feature type="transmembrane region" description="Helical" evidence="6">
    <location>
        <begin position="137"/>
        <end position="160"/>
    </location>
</feature>
<evidence type="ECO:0000256" key="2">
    <source>
        <dbReference type="ARBA" id="ARBA00022448"/>
    </source>
</evidence>
<feature type="transmembrane region" description="Helical" evidence="6">
    <location>
        <begin position="80"/>
        <end position="97"/>
    </location>
</feature>